<dbReference type="STRING" id="126957.T1JDW9"/>
<comment type="subcellular location">
    <subcellularLocation>
        <location evidence="1 9">Mitochondrion inner membrane</location>
    </subcellularLocation>
</comment>
<dbReference type="GO" id="GO:0006627">
    <property type="term" value="P:protein processing involved in protein targeting to mitochondrion"/>
    <property type="evidence" value="ECO:0007669"/>
    <property type="project" value="TreeGrafter"/>
</dbReference>
<dbReference type="InterPro" id="IPR019533">
    <property type="entry name" value="Peptidase_S26"/>
</dbReference>
<name>T1JDW9_STRMM</name>
<accession>T1JDW9</accession>
<dbReference type="CDD" id="cd06530">
    <property type="entry name" value="S26_SPase_I"/>
    <property type="match status" value="1"/>
</dbReference>
<dbReference type="Pfam" id="PF10502">
    <property type="entry name" value="Peptidase_S26"/>
    <property type="match status" value="2"/>
</dbReference>
<dbReference type="InterPro" id="IPR036286">
    <property type="entry name" value="LexA/Signal_pep-like_sf"/>
</dbReference>
<evidence type="ECO:0000256" key="7">
    <source>
        <dbReference type="ARBA" id="ARBA00038445"/>
    </source>
</evidence>
<evidence type="ECO:0000259" key="10">
    <source>
        <dbReference type="Pfam" id="PF10502"/>
    </source>
</evidence>
<evidence type="ECO:0000256" key="8">
    <source>
        <dbReference type="PIRSR" id="PIRSR600223-1"/>
    </source>
</evidence>
<dbReference type="GO" id="GO:0004252">
    <property type="term" value="F:serine-type endopeptidase activity"/>
    <property type="evidence" value="ECO:0007669"/>
    <property type="project" value="InterPro"/>
</dbReference>
<keyword evidence="4 9" id="KW-0378">Hydrolase</keyword>
<keyword evidence="12" id="KW-1185">Reference proteome</keyword>
<dbReference type="AlphaFoldDB" id="T1JDW9"/>
<evidence type="ECO:0000256" key="5">
    <source>
        <dbReference type="ARBA" id="ARBA00023128"/>
    </source>
</evidence>
<dbReference type="Proteomes" id="UP000014500">
    <property type="component" value="Unassembled WGS sequence"/>
</dbReference>
<evidence type="ECO:0000256" key="6">
    <source>
        <dbReference type="ARBA" id="ARBA00023136"/>
    </source>
</evidence>
<dbReference type="PhylomeDB" id="T1JDW9"/>
<organism evidence="11 12">
    <name type="scientific">Strigamia maritima</name>
    <name type="common">European centipede</name>
    <name type="synonym">Geophilus maritimus</name>
    <dbReference type="NCBI Taxonomy" id="126957"/>
    <lineage>
        <taxon>Eukaryota</taxon>
        <taxon>Metazoa</taxon>
        <taxon>Ecdysozoa</taxon>
        <taxon>Arthropoda</taxon>
        <taxon>Myriapoda</taxon>
        <taxon>Chilopoda</taxon>
        <taxon>Pleurostigmophora</taxon>
        <taxon>Geophilomorpha</taxon>
        <taxon>Linotaeniidae</taxon>
        <taxon>Strigamia</taxon>
    </lineage>
</organism>
<reference evidence="11" key="2">
    <citation type="submission" date="2015-02" db="UniProtKB">
        <authorList>
            <consortium name="EnsemblMetazoa"/>
        </authorList>
    </citation>
    <scope>IDENTIFICATION</scope>
</reference>
<dbReference type="NCBIfam" id="TIGR02227">
    <property type="entry name" value="sigpep_I_bact"/>
    <property type="match status" value="1"/>
</dbReference>
<dbReference type="SUPFAM" id="SSF51306">
    <property type="entry name" value="LexA/Signal peptidase"/>
    <property type="match status" value="1"/>
</dbReference>
<dbReference type="EnsemblMetazoa" id="SMAR012004-RA">
    <property type="protein sequence ID" value="SMAR012004-PA"/>
    <property type="gene ID" value="SMAR012004"/>
</dbReference>
<comment type="similarity">
    <text evidence="7">Belongs to the peptidase S26 family. IMP1 subfamily.</text>
</comment>
<dbReference type="OMA" id="LCKGPSM"/>
<dbReference type="EC" id="3.4.21.-" evidence="9"/>
<sequence>MAANVFKSFNNFAVKAGAVLVYMVQYGCIAHCGLEFLGDFVVCSGPSMEPTIYSRDILLTEHITTIFQKVNRGDVIVARSPSNPHHFICKRVIGVPGDRIQSHLTTSYVPRGHVWLEGDNKTNSTDSRVYGAVPVALIRGKAMFKV</sequence>
<dbReference type="PRINTS" id="PR00727">
    <property type="entry name" value="LEADERPTASE"/>
</dbReference>
<reference evidence="12" key="1">
    <citation type="submission" date="2011-05" db="EMBL/GenBank/DDBJ databases">
        <authorList>
            <person name="Richards S.R."/>
            <person name="Qu J."/>
            <person name="Jiang H."/>
            <person name="Jhangiani S.N."/>
            <person name="Agravi P."/>
            <person name="Goodspeed R."/>
            <person name="Gross S."/>
            <person name="Mandapat C."/>
            <person name="Jackson L."/>
            <person name="Mathew T."/>
            <person name="Pu L."/>
            <person name="Thornton R."/>
            <person name="Saada N."/>
            <person name="Wilczek-Boney K.B."/>
            <person name="Lee S."/>
            <person name="Kovar C."/>
            <person name="Wu Y."/>
            <person name="Scherer S.E."/>
            <person name="Worley K.C."/>
            <person name="Muzny D.M."/>
            <person name="Gibbs R."/>
        </authorList>
    </citation>
    <scope>NUCLEOTIDE SEQUENCE</scope>
    <source>
        <strain evidence="12">Brora</strain>
    </source>
</reference>
<dbReference type="InterPro" id="IPR052064">
    <property type="entry name" value="Mito_IMP1_subunit"/>
</dbReference>
<evidence type="ECO:0000256" key="4">
    <source>
        <dbReference type="ARBA" id="ARBA00022801"/>
    </source>
</evidence>
<dbReference type="GO" id="GO:0006465">
    <property type="term" value="P:signal peptide processing"/>
    <property type="evidence" value="ECO:0007669"/>
    <property type="project" value="InterPro"/>
</dbReference>
<keyword evidence="5 9" id="KW-0496">Mitochondrion</keyword>
<evidence type="ECO:0000313" key="12">
    <source>
        <dbReference type="Proteomes" id="UP000014500"/>
    </source>
</evidence>
<dbReference type="GO" id="GO:0042720">
    <property type="term" value="C:mitochondrial inner membrane peptidase complex"/>
    <property type="evidence" value="ECO:0007669"/>
    <property type="project" value="TreeGrafter"/>
</dbReference>
<dbReference type="Gene3D" id="2.10.109.10">
    <property type="entry name" value="Umud Fragment, subunit A"/>
    <property type="match status" value="1"/>
</dbReference>
<dbReference type="HOGENOM" id="CLU_028723_4_3_1"/>
<proteinExistence type="inferred from homology"/>
<dbReference type="InterPro" id="IPR000223">
    <property type="entry name" value="Pept_S26A_signal_pept_1"/>
</dbReference>
<evidence type="ECO:0000313" key="11">
    <source>
        <dbReference type="EnsemblMetazoa" id="SMAR012004-PA"/>
    </source>
</evidence>
<feature type="active site" evidence="8">
    <location>
        <position position="90"/>
    </location>
</feature>
<evidence type="ECO:0000256" key="2">
    <source>
        <dbReference type="ARBA" id="ARBA00011805"/>
    </source>
</evidence>
<evidence type="ECO:0000256" key="3">
    <source>
        <dbReference type="ARBA" id="ARBA00022792"/>
    </source>
</evidence>
<dbReference type="PANTHER" id="PTHR12383">
    <property type="entry name" value="PROTEASE FAMILY S26 MITOCHONDRIAL INNER MEMBRANE PROTEASE-RELATED"/>
    <property type="match status" value="1"/>
</dbReference>
<dbReference type="eggNOG" id="KOG0171">
    <property type="taxonomic scope" value="Eukaryota"/>
</dbReference>
<evidence type="ECO:0000256" key="1">
    <source>
        <dbReference type="ARBA" id="ARBA00004273"/>
    </source>
</evidence>
<protein>
    <recommendedName>
        <fullName evidence="9">Mitochondrial inner membrane protease subunit</fullName>
        <ecNumber evidence="9">3.4.21.-</ecNumber>
    </recommendedName>
</protein>
<dbReference type="PANTHER" id="PTHR12383:SF16">
    <property type="entry name" value="MITOCHONDRIAL INNER MEMBRANE PROTEASE SUBUNIT 1"/>
    <property type="match status" value="1"/>
</dbReference>
<comment type="subunit">
    <text evidence="2">Heterodimer of 2 subunits, IMMPL1 and IMMPL2.</text>
</comment>
<feature type="active site" evidence="8">
    <location>
        <position position="47"/>
    </location>
</feature>
<dbReference type="EMBL" id="JH432114">
    <property type="status" value="NOT_ANNOTATED_CDS"/>
    <property type="molecule type" value="Genomic_DNA"/>
</dbReference>
<feature type="domain" description="Peptidase S26" evidence="10">
    <location>
        <begin position="21"/>
        <end position="103"/>
    </location>
</feature>
<evidence type="ECO:0000256" key="9">
    <source>
        <dbReference type="RuleBase" id="RU362041"/>
    </source>
</evidence>
<feature type="domain" description="Peptidase S26" evidence="10">
    <location>
        <begin position="107"/>
        <end position="145"/>
    </location>
</feature>
<keyword evidence="3 9" id="KW-0999">Mitochondrion inner membrane</keyword>
<keyword evidence="9" id="KW-0645">Protease</keyword>
<keyword evidence="6" id="KW-0472">Membrane</keyword>